<accession>A0ACB8YDZ6</accession>
<protein>
    <submittedName>
        <fullName evidence="1">Uncharacterized protein</fullName>
    </submittedName>
</protein>
<reference evidence="1 2" key="2">
    <citation type="journal article" date="2022" name="Mol. Ecol. Resour.">
        <title>The genomes of chicory, endive, great burdock and yacon provide insights into Asteraceae paleo-polyploidization history and plant inulin production.</title>
        <authorList>
            <person name="Fan W."/>
            <person name="Wang S."/>
            <person name="Wang H."/>
            <person name="Wang A."/>
            <person name="Jiang F."/>
            <person name="Liu H."/>
            <person name="Zhao H."/>
            <person name="Xu D."/>
            <person name="Zhang Y."/>
        </authorList>
    </citation>
    <scope>NUCLEOTIDE SEQUENCE [LARGE SCALE GENOMIC DNA]</scope>
    <source>
        <strain evidence="2">cv. Yunnan</strain>
        <tissue evidence="1">Leaves</tissue>
    </source>
</reference>
<sequence length="77" mass="8787">MLSVTMLVMPSFIPDSDNLKLCLFRNLWTCGAFFFISPFLLYTAGREIELIDPPNPLQKSRTQKDLLLHIRGFLQGG</sequence>
<organism evidence="1 2">
    <name type="scientific">Smallanthus sonchifolius</name>
    <dbReference type="NCBI Taxonomy" id="185202"/>
    <lineage>
        <taxon>Eukaryota</taxon>
        <taxon>Viridiplantae</taxon>
        <taxon>Streptophyta</taxon>
        <taxon>Embryophyta</taxon>
        <taxon>Tracheophyta</taxon>
        <taxon>Spermatophyta</taxon>
        <taxon>Magnoliopsida</taxon>
        <taxon>eudicotyledons</taxon>
        <taxon>Gunneridae</taxon>
        <taxon>Pentapetalae</taxon>
        <taxon>asterids</taxon>
        <taxon>campanulids</taxon>
        <taxon>Asterales</taxon>
        <taxon>Asteraceae</taxon>
        <taxon>Asteroideae</taxon>
        <taxon>Heliantheae alliance</taxon>
        <taxon>Millerieae</taxon>
        <taxon>Smallanthus</taxon>
    </lineage>
</organism>
<keyword evidence="2" id="KW-1185">Reference proteome</keyword>
<comment type="caution">
    <text evidence="1">The sequence shown here is derived from an EMBL/GenBank/DDBJ whole genome shotgun (WGS) entry which is preliminary data.</text>
</comment>
<dbReference type="EMBL" id="CM042045">
    <property type="protein sequence ID" value="KAI3683422.1"/>
    <property type="molecule type" value="Genomic_DNA"/>
</dbReference>
<gene>
    <name evidence="1" type="ORF">L1987_83925</name>
</gene>
<evidence type="ECO:0000313" key="2">
    <source>
        <dbReference type="Proteomes" id="UP001056120"/>
    </source>
</evidence>
<proteinExistence type="predicted"/>
<name>A0ACB8YDZ6_9ASTR</name>
<dbReference type="Proteomes" id="UP001056120">
    <property type="component" value="Linkage Group LG28"/>
</dbReference>
<reference evidence="2" key="1">
    <citation type="journal article" date="2022" name="Mol. Ecol. Resour.">
        <title>The genomes of chicory, endive, great burdock and yacon provide insights into Asteraceae palaeo-polyploidization history and plant inulin production.</title>
        <authorList>
            <person name="Fan W."/>
            <person name="Wang S."/>
            <person name="Wang H."/>
            <person name="Wang A."/>
            <person name="Jiang F."/>
            <person name="Liu H."/>
            <person name="Zhao H."/>
            <person name="Xu D."/>
            <person name="Zhang Y."/>
        </authorList>
    </citation>
    <scope>NUCLEOTIDE SEQUENCE [LARGE SCALE GENOMIC DNA]</scope>
    <source>
        <strain evidence="2">cv. Yunnan</strain>
    </source>
</reference>
<evidence type="ECO:0000313" key="1">
    <source>
        <dbReference type="EMBL" id="KAI3683422.1"/>
    </source>
</evidence>